<evidence type="ECO:0000256" key="10">
    <source>
        <dbReference type="SAM" id="MobiDB-lite"/>
    </source>
</evidence>
<dbReference type="STRING" id="575540.Isop_3090"/>
<evidence type="ECO:0000256" key="1">
    <source>
        <dbReference type="ARBA" id="ARBA00004496"/>
    </source>
</evidence>
<evidence type="ECO:0000256" key="4">
    <source>
        <dbReference type="ARBA" id="ARBA00022490"/>
    </source>
</evidence>
<dbReference type="NCBIfam" id="TIGR01037">
    <property type="entry name" value="pyrD_sub1_fam"/>
    <property type="match status" value="1"/>
</dbReference>
<dbReference type="FunFam" id="3.20.20.70:FF:000027">
    <property type="entry name" value="Dihydropyrimidine dehydrogenase [NADP(+)]"/>
    <property type="match status" value="1"/>
</dbReference>
<dbReference type="InterPro" id="IPR049622">
    <property type="entry name" value="Dihydroorotate_DH_I"/>
</dbReference>
<evidence type="ECO:0000313" key="13">
    <source>
        <dbReference type="Proteomes" id="UP000008631"/>
    </source>
</evidence>
<dbReference type="EMBL" id="CP002353">
    <property type="protein sequence ID" value="ADV63655.1"/>
    <property type="molecule type" value="Genomic_DNA"/>
</dbReference>
<sequence length="348" mass="36477">MNMSAGPFDPNTSLTTAGPPADAAHSNALQRDGRRETVFPVDLRTRVGRLILANPILVASGTFGYAREVAPFFKLDQLGGIVPKTITAAPRAGNRVPRTVETASGLLNAIGLDNDGIDHFLEHHLPYLRGLGTAIVVNVAGESPEQFAELAGRVGSEPGVAAVELNLSCPNVSHGLDLGIEPATVQRVVARCRAVCETPLWAKLTPNVTDIVPLARAAWDGGADAVTLINTLKGLAVDWRRRRPILANDFGGLSGPAIKPVALRMVWEVHRALPSLPIVGVGGILTLDDALEFLVAGASAVQVGTATFFQPDAALTIRQALSAALAGQGIKAVSELVGQLRSHRDPIG</sequence>
<keyword evidence="4 9" id="KW-0963">Cytoplasm</keyword>
<dbReference type="Proteomes" id="UP000008631">
    <property type="component" value="Chromosome"/>
</dbReference>
<keyword evidence="7 9" id="KW-0665">Pyrimidine biosynthesis</keyword>
<dbReference type="InterPro" id="IPR024920">
    <property type="entry name" value="Dihydroorotate_DH_1"/>
</dbReference>
<feature type="binding site" evidence="9">
    <location>
        <position position="229"/>
    </location>
    <ligand>
        <name>FMN</name>
        <dbReference type="ChEBI" id="CHEBI:58210"/>
    </ligand>
</feature>
<evidence type="ECO:0000256" key="2">
    <source>
        <dbReference type="ARBA" id="ARBA00004725"/>
    </source>
</evidence>
<dbReference type="InterPro" id="IPR005720">
    <property type="entry name" value="Dihydroorotate_DH_cat"/>
</dbReference>
<dbReference type="AlphaFoldDB" id="E8R3E5"/>
<feature type="binding site" evidence="9">
    <location>
        <begin position="108"/>
        <end position="112"/>
    </location>
    <ligand>
        <name>substrate</name>
    </ligand>
</feature>
<proteinExistence type="inferred from homology"/>
<evidence type="ECO:0000256" key="3">
    <source>
        <dbReference type="ARBA" id="ARBA00008008"/>
    </source>
</evidence>
<keyword evidence="8 9" id="KW-0560">Oxidoreductase</keyword>
<dbReference type="EC" id="1.3.-.-" evidence="9"/>
<evidence type="ECO:0000313" key="12">
    <source>
        <dbReference type="EMBL" id="ADV63655.1"/>
    </source>
</evidence>
<dbReference type="GO" id="GO:0005737">
    <property type="term" value="C:cytoplasm"/>
    <property type="evidence" value="ECO:0007669"/>
    <property type="project" value="UniProtKB-SubCell"/>
</dbReference>
<name>E8R3E5_ISOPI</name>
<dbReference type="InterPro" id="IPR050074">
    <property type="entry name" value="DHO_dehydrogenase"/>
</dbReference>
<dbReference type="HOGENOM" id="CLU_042042_0_0_0"/>
<dbReference type="eggNOG" id="COG0167">
    <property type="taxonomic scope" value="Bacteria"/>
</dbReference>
<organism evidence="12 13">
    <name type="scientific">Isosphaera pallida (strain ATCC 43644 / DSM 9630 / IS1B)</name>
    <dbReference type="NCBI Taxonomy" id="575540"/>
    <lineage>
        <taxon>Bacteria</taxon>
        <taxon>Pseudomonadati</taxon>
        <taxon>Planctomycetota</taxon>
        <taxon>Planctomycetia</taxon>
        <taxon>Isosphaerales</taxon>
        <taxon>Isosphaeraceae</taxon>
        <taxon>Isosphaera</taxon>
    </lineage>
</organism>
<feature type="region of interest" description="Disordered" evidence="10">
    <location>
        <begin position="1"/>
        <end position="31"/>
    </location>
</feature>
<evidence type="ECO:0000256" key="6">
    <source>
        <dbReference type="ARBA" id="ARBA00022643"/>
    </source>
</evidence>
<dbReference type="HAMAP" id="MF_00224">
    <property type="entry name" value="DHO_dh_type1"/>
    <property type="match status" value="1"/>
</dbReference>
<dbReference type="InterPro" id="IPR012135">
    <property type="entry name" value="Dihydroorotate_DH_1_2"/>
</dbReference>
<feature type="binding site" evidence="9">
    <location>
        <begin position="230"/>
        <end position="231"/>
    </location>
    <ligand>
        <name>substrate</name>
    </ligand>
</feature>
<dbReference type="PIRSF" id="PIRSF000164">
    <property type="entry name" value="DHO_oxidase"/>
    <property type="match status" value="1"/>
</dbReference>
<keyword evidence="5 9" id="KW-0285">Flavoprotein</keyword>
<feature type="binding site" evidence="9">
    <location>
        <position position="203"/>
    </location>
    <ligand>
        <name>FMN</name>
        <dbReference type="ChEBI" id="CHEBI:58210"/>
    </ligand>
</feature>
<dbReference type="GO" id="GO:0006207">
    <property type="term" value="P:'de novo' pyrimidine nucleobase biosynthetic process"/>
    <property type="evidence" value="ECO:0007669"/>
    <property type="project" value="InterPro"/>
</dbReference>
<dbReference type="Pfam" id="PF01180">
    <property type="entry name" value="DHO_dh"/>
    <property type="match status" value="1"/>
</dbReference>
<dbReference type="GO" id="GO:0044205">
    <property type="term" value="P:'de novo' UMP biosynthetic process"/>
    <property type="evidence" value="ECO:0007669"/>
    <property type="project" value="UniProtKB-UniRule"/>
</dbReference>
<feature type="binding site" evidence="9">
    <location>
        <position position="138"/>
    </location>
    <ligand>
        <name>FMN</name>
        <dbReference type="ChEBI" id="CHEBI:58210"/>
    </ligand>
</feature>
<dbReference type="FunCoup" id="E8R3E5">
    <property type="interactions" value="208"/>
</dbReference>
<feature type="binding site" evidence="9">
    <location>
        <position position="84"/>
    </location>
    <ligand>
        <name>substrate</name>
    </ligand>
</feature>
<feature type="binding site" evidence="9">
    <location>
        <position position="60"/>
    </location>
    <ligand>
        <name>FMN</name>
        <dbReference type="ChEBI" id="CHEBI:58210"/>
    </ligand>
</feature>
<gene>
    <name evidence="9" type="primary">pyrD</name>
    <name evidence="12" type="ordered locus">Isop_3090</name>
</gene>
<evidence type="ECO:0000256" key="5">
    <source>
        <dbReference type="ARBA" id="ARBA00022630"/>
    </source>
</evidence>
<keyword evidence="13" id="KW-1185">Reference proteome</keyword>
<accession>E8R3E5</accession>
<feature type="binding site" evidence="9">
    <location>
        <position position="166"/>
    </location>
    <ligand>
        <name>FMN</name>
        <dbReference type="ChEBI" id="CHEBI:58210"/>
    </ligand>
</feature>
<dbReference type="CDD" id="cd04740">
    <property type="entry name" value="DHOD_1B_like"/>
    <property type="match status" value="1"/>
</dbReference>
<feature type="binding site" evidence="9">
    <location>
        <position position="255"/>
    </location>
    <ligand>
        <name>FMN</name>
        <dbReference type="ChEBI" id="CHEBI:58210"/>
    </ligand>
</feature>
<evidence type="ECO:0000256" key="9">
    <source>
        <dbReference type="HAMAP-Rule" id="MF_00224"/>
    </source>
</evidence>
<dbReference type="KEGG" id="ipa:Isop_3090"/>
<dbReference type="GO" id="GO:0004152">
    <property type="term" value="F:dihydroorotate dehydrogenase activity"/>
    <property type="evidence" value="ECO:0007669"/>
    <property type="project" value="UniProtKB-UniRule"/>
</dbReference>
<comment type="pathway">
    <text evidence="2 9">Pyrimidine metabolism; UMP biosynthesis via de novo pathway.</text>
</comment>
<keyword evidence="6 9" id="KW-0288">FMN</keyword>
<dbReference type="PANTHER" id="PTHR48109">
    <property type="entry name" value="DIHYDROOROTATE DEHYDROGENASE (QUINONE), MITOCHONDRIAL-RELATED"/>
    <property type="match status" value="1"/>
</dbReference>
<dbReference type="PANTHER" id="PTHR48109:SF1">
    <property type="entry name" value="DIHYDROOROTATE DEHYDROGENASE (FUMARATE)"/>
    <property type="match status" value="1"/>
</dbReference>
<comment type="catalytic activity">
    <reaction evidence="9">
        <text>(S)-dihydroorotate + A = orotate + AH2</text>
        <dbReference type="Rhea" id="RHEA:18073"/>
        <dbReference type="ChEBI" id="CHEBI:13193"/>
        <dbReference type="ChEBI" id="CHEBI:17499"/>
        <dbReference type="ChEBI" id="CHEBI:30839"/>
        <dbReference type="ChEBI" id="CHEBI:30864"/>
    </reaction>
</comment>
<feature type="binding site" evidence="9">
    <location>
        <begin position="282"/>
        <end position="283"/>
    </location>
    <ligand>
        <name>FMN</name>
        <dbReference type="ChEBI" id="CHEBI:58210"/>
    </ligand>
</feature>
<reference evidence="12 13" key="2">
    <citation type="journal article" date="2011" name="Stand. Genomic Sci.">
        <title>Complete genome sequence of Isosphaera pallida type strain (IS1B).</title>
        <authorList>
            <consortium name="US DOE Joint Genome Institute (JGI-PGF)"/>
            <person name="Goker M."/>
            <person name="Cleland D."/>
            <person name="Saunders E."/>
            <person name="Lapidus A."/>
            <person name="Nolan M."/>
            <person name="Lucas S."/>
            <person name="Hammon N."/>
            <person name="Deshpande S."/>
            <person name="Cheng J.F."/>
            <person name="Tapia R."/>
            <person name="Han C."/>
            <person name="Goodwin L."/>
            <person name="Pitluck S."/>
            <person name="Liolios K."/>
            <person name="Pagani I."/>
            <person name="Ivanova N."/>
            <person name="Mavromatis K."/>
            <person name="Pati A."/>
            <person name="Chen A."/>
            <person name="Palaniappan K."/>
            <person name="Land M."/>
            <person name="Hauser L."/>
            <person name="Chang Y.J."/>
            <person name="Jeffries C.D."/>
            <person name="Detter J.C."/>
            <person name="Beck B."/>
            <person name="Woyke T."/>
            <person name="Bristow J."/>
            <person name="Eisen J.A."/>
            <person name="Markowitz V."/>
            <person name="Hugenholtz P."/>
            <person name="Kyrpides N.C."/>
            <person name="Klenk H.P."/>
        </authorList>
    </citation>
    <scope>NUCLEOTIDE SEQUENCE [LARGE SCALE GENOMIC DNA]</scope>
    <source>
        <strain evidence="13">ATCC 43644 / DSM 9630 / IS1B</strain>
    </source>
</reference>
<dbReference type="PROSITE" id="PS00912">
    <property type="entry name" value="DHODEHASE_2"/>
    <property type="match status" value="1"/>
</dbReference>
<dbReference type="InterPro" id="IPR001295">
    <property type="entry name" value="Dihydroorotate_DH_CS"/>
</dbReference>
<dbReference type="PROSITE" id="PS00911">
    <property type="entry name" value="DHODEHASE_1"/>
    <property type="match status" value="1"/>
</dbReference>
<comment type="similarity">
    <text evidence="3 9">Belongs to the dihydroorotate dehydrogenase family. Type 1 subfamily.</text>
</comment>
<evidence type="ECO:0000259" key="11">
    <source>
        <dbReference type="Pfam" id="PF01180"/>
    </source>
</evidence>
<dbReference type="Gene3D" id="3.20.20.70">
    <property type="entry name" value="Aldolase class I"/>
    <property type="match status" value="1"/>
</dbReference>
<feature type="active site" description="Nucleophile" evidence="9">
    <location>
        <position position="169"/>
    </location>
</feature>
<dbReference type="InParanoid" id="E8R3E5"/>
<feature type="binding site" evidence="9">
    <location>
        <position position="166"/>
    </location>
    <ligand>
        <name>substrate</name>
    </ligand>
</feature>
<comment type="cofactor">
    <cofactor evidence="9">
        <name>FMN</name>
        <dbReference type="ChEBI" id="CHEBI:58210"/>
    </cofactor>
    <text evidence="9">Binds 1 FMN per subunit.</text>
</comment>
<dbReference type="UniPathway" id="UPA00070"/>
<reference key="1">
    <citation type="submission" date="2010-11" db="EMBL/GenBank/DDBJ databases">
        <title>The complete sequence of chromosome of Isophaera pallida ATCC 43644.</title>
        <authorList>
            <consortium name="US DOE Joint Genome Institute (JGI-PGF)"/>
            <person name="Lucas S."/>
            <person name="Copeland A."/>
            <person name="Lapidus A."/>
            <person name="Bruce D."/>
            <person name="Goodwin L."/>
            <person name="Pitluck S."/>
            <person name="Kyrpides N."/>
            <person name="Mavromatis K."/>
            <person name="Pagani I."/>
            <person name="Ivanova N."/>
            <person name="Saunders E."/>
            <person name="Brettin T."/>
            <person name="Detter J.C."/>
            <person name="Han C."/>
            <person name="Tapia R."/>
            <person name="Land M."/>
            <person name="Hauser L."/>
            <person name="Markowitz V."/>
            <person name="Cheng J.-F."/>
            <person name="Hugenholtz P."/>
            <person name="Woyke T."/>
            <person name="Wu D."/>
            <person name="Eisen J.A."/>
        </authorList>
    </citation>
    <scope>NUCLEOTIDE SEQUENCE</scope>
    <source>
        <strain>ATCC 43644</strain>
    </source>
</reference>
<dbReference type="InterPro" id="IPR013785">
    <property type="entry name" value="Aldolase_TIM"/>
</dbReference>
<dbReference type="NCBIfam" id="NF005574">
    <property type="entry name" value="PRK07259.1"/>
    <property type="match status" value="1"/>
</dbReference>
<dbReference type="InterPro" id="IPR033888">
    <property type="entry name" value="DHOD_1B"/>
</dbReference>
<comment type="subcellular location">
    <subcellularLocation>
        <location evidence="1 9">Cytoplasm</location>
    </subcellularLocation>
</comment>
<comment type="function">
    <text evidence="9">Catalyzes the conversion of dihydroorotate to orotate.</text>
</comment>
<evidence type="ECO:0000256" key="8">
    <source>
        <dbReference type="ARBA" id="ARBA00023002"/>
    </source>
</evidence>
<dbReference type="RefSeq" id="WP_013565943.1">
    <property type="nucleotide sequence ID" value="NC_014962.1"/>
</dbReference>
<feature type="domain" description="Dihydroorotate dehydrogenase catalytic" evidence="11">
    <location>
        <begin position="43"/>
        <end position="324"/>
    </location>
</feature>
<feature type="binding site" evidence="9">
    <location>
        <begin position="304"/>
        <end position="305"/>
    </location>
    <ligand>
        <name>FMN</name>
        <dbReference type="ChEBI" id="CHEBI:58210"/>
    </ligand>
</feature>
<protein>
    <recommendedName>
        <fullName evidence="9">Dihydroorotate dehydrogenase</fullName>
        <shortName evidence="9">DHOD</shortName>
        <shortName evidence="9">DHODase</shortName>
        <shortName evidence="9">DHOdehase</shortName>
        <ecNumber evidence="9">1.3.-.-</ecNumber>
    </recommendedName>
</protein>
<feature type="binding site" evidence="9">
    <location>
        <begin position="84"/>
        <end position="85"/>
    </location>
    <ligand>
        <name>FMN</name>
        <dbReference type="ChEBI" id="CHEBI:58210"/>
    </ligand>
</feature>
<dbReference type="SUPFAM" id="SSF51395">
    <property type="entry name" value="FMN-linked oxidoreductases"/>
    <property type="match status" value="1"/>
</dbReference>
<evidence type="ECO:0000256" key="7">
    <source>
        <dbReference type="ARBA" id="ARBA00022975"/>
    </source>
</evidence>